<dbReference type="Pfam" id="PF12836">
    <property type="entry name" value="HHH_3"/>
    <property type="match status" value="2"/>
</dbReference>
<proteinExistence type="predicted"/>
<keyword evidence="1" id="KW-0472">Membrane</keyword>
<dbReference type="GO" id="GO:0015627">
    <property type="term" value="C:type II protein secretion system complex"/>
    <property type="evidence" value="ECO:0007669"/>
    <property type="project" value="TreeGrafter"/>
</dbReference>
<feature type="transmembrane region" description="Helical" evidence="1">
    <location>
        <begin position="18"/>
        <end position="37"/>
    </location>
</feature>
<dbReference type="EMBL" id="MSCL01000001">
    <property type="protein sequence ID" value="PQJ74835.1"/>
    <property type="molecule type" value="Genomic_DNA"/>
</dbReference>
<evidence type="ECO:0000256" key="1">
    <source>
        <dbReference type="SAM" id="Phobius"/>
    </source>
</evidence>
<dbReference type="OrthoDB" id="981124at2"/>
<evidence type="ECO:0000313" key="2">
    <source>
        <dbReference type="EMBL" id="PQJ74835.1"/>
    </source>
</evidence>
<keyword evidence="3" id="KW-1185">Reference proteome</keyword>
<dbReference type="InterPro" id="IPR051675">
    <property type="entry name" value="Endo/Exo/Phosphatase_dom_1"/>
</dbReference>
<gene>
    <name evidence="2" type="ORF">BTO13_06050</name>
</gene>
<evidence type="ECO:0000313" key="3">
    <source>
        <dbReference type="Proteomes" id="UP000237608"/>
    </source>
</evidence>
<dbReference type="PANTHER" id="PTHR21180">
    <property type="entry name" value="ENDONUCLEASE/EXONUCLEASE/PHOSPHATASE FAMILY DOMAIN-CONTAINING PROTEIN 1"/>
    <property type="match status" value="1"/>
</dbReference>
<dbReference type="PANTHER" id="PTHR21180:SF32">
    <property type="entry name" value="ENDONUCLEASE_EXONUCLEASE_PHOSPHATASE FAMILY DOMAIN-CONTAINING PROTEIN 1"/>
    <property type="match status" value="1"/>
</dbReference>
<dbReference type="SUPFAM" id="SSF47781">
    <property type="entry name" value="RuvA domain 2-like"/>
    <property type="match status" value="2"/>
</dbReference>
<dbReference type="GO" id="GO:0015628">
    <property type="term" value="P:protein secretion by the type II secretion system"/>
    <property type="evidence" value="ECO:0007669"/>
    <property type="project" value="TreeGrafter"/>
</dbReference>
<dbReference type="Proteomes" id="UP000237608">
    <property type="component" value="Unassembled WGS sequence"/>
</dbReference>
<accession>A0A2S7WB29</accession>
<keyword evidence="1" id="KW-1133">Transmembrane helix</keyword>
<sequence length="300" mass="35308">MINFTSHFWYHKSQKNGIFLLAILIICLQAFIFLDVFSSEEKIAKKTPEVLAFQHQIDSLKMIAIENRKPKIFPFNPNYITDFKGEQLGMSLEEIDRLLAFRKTGKFINSKNDFQKVTKISDSLLAKIAPFFKFPDWVEKQNSHQKENSFSEKFTYQNYKKTAKSDLSTNDLNKATATDLQYISGIGEKIAERIIQYRSKLQGFTFKEQLYEVWGLQKEIADKTLETFIIKQKPIIKTVNINSLSFKELLRIPYMNYELCRKIFDYKDEVAEIQQISELKNIKDFPLDIYNRLVLYLHAE</sequence>
<keyword evidence="1" id="KW-0812">Transmembrane</keyword>
<dbReference type="AlphaFoldDB" id="A0A2S7WB29"/>
<reference evidence="2 3" key="1">
    <citation type="submission" date="2016-12" db="EMBL/GenBank/DDBJ databases">
        <title>Trade-off between light-utilization and light-protection in marine flavobacteria.</title>
        <authorList>
            <person name="Kumagai Y."/>
            <person name="Yoshizawa S."/>
            <person name="Kogure K."/>
            <person name="Iwasaki W."/>
        </authorList>
    </citation>
    <scope>NUCLEOTIDE SEQUENCE [LARGE SCALE GENOMIC DNA]</scope>
    <source>
        <strain evidence="2 3">KCTC 22729</strain>
    </source>
</reference>
<protein>
    <recommendedName>
        <fullName evidence="4">Competence protein ComEA</fullName>
    </recommendedName>
</protein>
<dbReference type="Gene3D" id="1.10.150.280">
    <property type="entry name" value="AF1531-like domain"/>
    <property type="match status" value="1"/>
</dbReference>
<evidence type="ECO:0008006" key="4">
    <source>
        <dbReference type="Google" id="ProtNLM"/>
    </source>
</evidence>
<dbReference type="InterPro" id="IPR010994">
    <property type="entry name" value="RuvA_2-like"/>
</dbReference>
<organism evidence="2 3">
    <name type="scientific">Polaribacter gangjinensis</name>
    <dbReference type="NCBI Taxonomy" id="574710"/>
    <lineage>
        <taxon>Bacteria</taxon>
        <taxon>Pseudomonadati</taxon>
        <taxon>Bacteroidota</taxon>
        <taxon>Flavobacteriia</taxon>
        <taxon>Flavobacteriales</taxon>
        <taxon>Flavobacteriaceae</taxon>
    </lineage>
</organism>
<comment type="caution">
    <text evidence="2">The sequence shown here is derived from an EMBL/GenBank/DDBJ whole genome shotgun (WGS) entry which is preliminary data.</text>
</comment>
<name>A0A2S7WB29_9FLAO</name>